<evidence type="ECO:0000256" key="9">
    <source>
        <dbReference type="ARBA" id="ARBA00023150"/>
    </source>
</evidence>
<keyword evidence="7" id="KW-0479">Metal-binding</keyword>
<dbReference type="PANTHER" id="PTHR43764">
    <property type="entry name" value="MOLYBDENUM COFACTOR BIOSYNTHESIS"/>
    <property type="match status" value="1"/>
</dbReference>
<accession>A0A3N0YA93</accession>
<dbReference type="EC" id="2.10.1.1" evidence="4"/>
<feature type="compositionally biased region" description="Polar residues" evidence="10">
    <location>
        <begin position="215"/>
        <end position="235"/>
    </location>
</feature>
<dbReference type="GO" id="GO:0046872">
    <property type="term" value="F:metal ion binding"/>
    <property type="evidence" value="ECO:0007669"/>
    <property type="project" value="UniProtKB-KW"/>
</dbReference>
<dbReference type="SMART" id="SM00852">
    <property type="entry name" value="MoCF_biosynth"/>
    <property type="match status" value="1"/>
</dbReference>
<comment type="cofactor">
    <cofactor evidence="1">
        <name>Mg(2+)</name>
        <dbReference type="ChEBI" id="CHEBI:18420"/>
    </cofactor>
</comment>
<dbReference type="EMBL" id="RJVU01048958">
    <property type="protein sequence ID" value="ROL43024.1"/>
    <property type="molecule type" value="Genomic_DNA"/>
</dbReference>
<organism evidence="12 13">
    <name type="scientific">Anabarilius grahami</name>
    <name type="common">Kanglang fish</name>
    <name type="synonym">Barilius grahami</name>
    <dbReference type="NCBI Taxonomy" id="495550"/>
    <lineage>
        <taxon>Eukaryota</taxon>
        <taxon>Metazoa</taxon>
        <taxon>Chordata</taxon>
        <taxon>Craniata</taxon>
        <taxon>Vertebrata</taxon>
        <taxon>Euteleostomi</taxon>
        <taxon>Actinopterygii</taxon>
        <taxon>Neopterygii</taxon>
        <taxon>Teleostei</taxon>
        <taxon>Ostariophysi</taxon>
        <taxon>Cypriniformes</taxon>
        <taxon>Xenocyprididae</taxon>
        <taxon>Xenocypridinae</taxon>
        <taxon>Xenocypridinae incertae sedis</taxon>
        <taxon>Anabarilius</taxon>
    </lineage>
</organism>
<feature type="region of interest" description="Disordered" evidence="10">
    <location>
        <begin position="135"/>
        <end position="187"/>
    </location>
</feature>
<keyword evidence="6" id="KW-0808">Transferase</keyword>
<proteinExistence type="inferred from homology"/>
<dbReference type="PANTHER" id="PTHR43764:SF1">
    <property type="entry name" value="MOLYBDOPTERIN MOLYBDOTRANSFERASE"/>
    <property type="match status" value="1"/>
</dbReference>
<keyword evidence="9" id="KW-0501">Molybdenum cofactor biosynthesis</keyword>
<dbReference type="InterPro" id="IPR001453">
    <property type="entry name" value="MoaB/Mog_dom"/>
</dbReference>
<comment type="caution">
    <text evidence="12">The sequence shown here is derived from an EMBL/GenBank/DDBJ whole genome shotgun (WGS) entry which is preliminary data.</text>
</comment>
<evidence type="ECO:0000313" key="12">
    <source>
        <dbReference type="EMBL" id="ROL43024.1"/>
    </source>
</evidence>
<evidence type="ECO:0000256" key="3">
    <source>
        <dbReference type="ARBA" id="ARBA00007589"/>
    </source>
</evidence>
<dbReference type="UniPathway" id="UPA00344"/>
<feature type="non-terminal residue" evidence="12">
    <location>
        <position position="1"/>
    </location>
</feature>
<dbReference type="InterPro" id="IPR008284">
    <property type="entry name" value="MoCF_biosynth_CS"/>
</dbReference>
<feature type="region of interest" description="Disordered" evidence="10">
    <location>
        <begin position="214"/>
        <end position="235"/>
    </location>
</feature>
<feature type="domain" description="MoaB/Mog" evidence="11">
    <location>
        <begin position="2"/>
        <end position="119"/>
    </location>
</feature>
<evidence type="ECO:0000313" key="13">
    <source>
        <dbReference type="Proteomes" id="UP000281406"/>
    </source>
</evidence>
<reference evidence="12 13" key="1">
    <citation type="submission" date="2018-10" db="EMBL/GenBank/DDBJ databases">
        <title>Genome assembly for a Yunnan-Guizhou Plateau 3E fish, Anabarilius grahami (Regan), and its evolutionary and genetic applications.</title>
        <authorList>
            <person name="Jiang W."/>
        </authorList>
    </citation>
    <scope>NUCLEOTIDE SEQUENCE [LARGE SCALE GENOMIC DNA]</scope>
    <source>
        <strain evidence="12">AG-KIZ</strain>
        <tissue evidence="12">Muscle</tissue>
    </source>
</reference>
<dbReference type="Proteomes" id="UP000281406">
    <property type="component" value="Unassembled WGS sequence"/>
</dbReference>
<comment type="pathway">
    <text evidence="2">Cofactor biosynthesis; molybdopterin biosynthesis.</text>
</comment>
<dbReference type="OrthoDB" id="4349954at2759"/>
<evidence type="ECO:0000256" key="8">
    <source>
        <dbReference type="ARBA" id="ARBA00022842"/>
    </source>
</evidence>
<evidence type="ECO:0000256" key="5">
    <source>
        <dbReference type="ARBA" id="ARBA00022505"/>
    </source>
</evidence>
<comment type="similarity">
    <text evidence="3">In the N-terminal section; belongs to the MoaB/Mog family.</text>
</comment>
<keyword evidence="13" id="KW-1185">Reference proteome</keyword>
<dbReference type="GO" id="GO:0061599">
    <property type="term" value="F:molybdopterin molybdotransferase activity"/>
    <property type="evidence" value="ECO:0007669"/>
    <property type="project" value="UniProtKB-EC"/>
</dbReference>
<evidence type="ECO:0000256" key="4">
    <source>
        <dbReference type="ARBA" id="ARBA00013269"/>
    </source>
</evidence>
<keyword evidence="8" id="KW-0460">Magnesium</keyword>
<dbReference type="SUPFAM" id="SSF53218">
    <property type="entry name" value="Molybdenum cofactor biosynthesis proteins"/>
    <property type="match status" value="1"/>
</dbReference>
<dbReference type="InterPro" id="IPR036425">
    <property type="entry name" value="MoaB/Mog-like_dom_sf"/>
</dbReference>
<dbReference type="InterPro" id="IPR051920">
    <property type="entry name" value="MPT_Adenylyltrnsfr/MoaC-Rel"/>
</dbReference>
<dbReference type="NCBIfam" id="TIGR00177">
    <property type="entry name" value="molyb_syn"/>
    <property type="match status" value="1"/>
</dbReference>
<dbReference type="Gene3D" id="3.40.980.10">
    <property type="entry name" value="MoaB/Mog-like domain"/>
    <property type="match status" value="1"/>
</dbReference>
<dbReference type="CDD" id="cd00886">
    <property type="entry name" value="MogA_MoaB"/>
    <property type="match status" value="1"/>
</dbReference>
<dbReference type="FunFam" id="3.40.980.10:FF:000002">
    <property type="entry name" value="Molybdopterin molybdenumtransferase"/>
    <property type="match status" value="1"/>
</dbReference>
<evidence type="ECO:0000256" key="6">
    <source>
        <dbReference type="ARBA" id="ARBA00022679"/>
    </source>
</evidence>
<dbReference type="PROSITE" id="PS01078">
    <property type="entry name" value="MOCF_BIOSYNTHESIS_1"/>
    <property type="match status" value="1"/>
</dbReference>
<dbReference type="GO" id="GO:0006777">
    <property type="term" value="P:Mo-molybdopterin cofactor biosynthetic process"/>
    <property type="evidence" value="ECO:0007669"/>
    <property type="project" value="UniProtKB-KW"/>
</dbReference>
<evidence type="ECO:0000256" key="2">
    <source>
        <dbReference type="ARBA" id="ARBA00005046"/>
    </source>
</evidence>
<evidence type="ECO:0000259" key="11">
    <source>
        <dbReference type="SMART" id="SM00852"/>
    </source>
</evidence>
<dbReference type="Pfam" id="PF00994">
    <property type="entry name" value="MoCF_biosynth"/>
    <property type="match status" value="1"/>
</dbReference>
<evidence type="ECO:0000256" key="10">
    <source>
        <dbReference type="SAM" id="MobiDB-lite"/>
    </source>
</evidence>
<dbReference type="AlphaFoldDB" id="A0A3N0YA93"/>
<gene>
    <name evidence="12" type="ORF">DPX16_5577</name>
</gene>
<sequence>FRLGGTISAYKIVPDEIDEIKETLVDWCDEKELNLILTTGGTGFAPRDVTPEATKEVIEREAPGMSLAMLMGSLNVTPLGMLSRPVCGIRGKTLIINLPGSKKGSQECFQFILPALPHAIDLLREAVVKVKEVPNELEDLPSPPPPLSPLPASSPHRQTEDKGVQCEEEEEEKKDSGVASTEDSSSSHITAASIAAKIPDSIISRGVQVLPRDTASLSTTPSESPRAQATSRLSTASCPTPKVRAHQFLFPVPALFASCLPFLCLPTSLTLLPNSTLTSPQNSSHAPSCQSPICVWISQGSVSYLGY</sequence>
<evidence type="ECO:0000256" key="1">
    <source>
        <dbReference type="ARBA" id="ARBA00001946"/>
    </source>
</evidence>
<name>A0A3N0YA93_ANAGA</name>
<keyword evidence="5" id="KW-0500">Molybdenum</keyword>
<evidence type="ECO:0000256" key="7">
    <source>
        <dbReference type="ARBA" id="ARBA00022723"/>
    </source>
</evidence>
<protein>
    <recommendedName>
        <fullName evidence="4">molybdopterin molybdotransferase</fullName>
        <ecNumber evidence="4">2.10.1.1</ecNumber>
    </recommendedName>
</protein>